<name>A0A1A9APG7_PLAOA</name>
<protein>
    <submittedName>
        <fullName evidence="1">PIR Superfamily Protein</fullName>
    </submittedName>
</protein>
<evidence type="ECO:0000313" key="2">
    <source>
        <dbReference type="Proteomes" id="UP000078555"/>
    </source>
</evidence>
<proteinExistence type="predicted"/>
<reference evidence="2" key="1">
    <citation type="submission" date="2016-05" db="EMBL/GenBank/DDBJ databases">
        <authorList>
            <person name="Naeem Raeece"/>
        </authorList>
    </citation>
    <scope>NUCLEOTIDE SEQUENCE [LARGE SCALE GENOMIC DNA]</scope>
</reference>
<keyword evidence="2" id="KW-1185">Reference proteome</keyword>
<accession>A0A1A9APG7</accession>
<dbReference type="EMBL" id="FLRD01001914">
    <property type="protein sequence ID" value="SBT58572.1"/>
    <property type="molecule type" value="Genomic_DNA"/>
</dbReference>
<sequence length="290" mass="33680">MDTEEMRDNPHKQKNMELCTKLLRNLWSVSNHQSNSWTIAENCKKLNSWLFYQMKPHMITEVLEKIFHELERKPTEFPITNKCFYYPYSKNVNEPEKIIKLEHFVDNISTIKNTLEEGDPSKYCLCKRYVYECIDIYKEFNEKYCNGAGDKNIKTCEKVTTFFNTYEGFLPGEPKISKDTKVLIFTEKEYLGKCAPNVEERAVMSVAGNNSRNGDSTVVGGVTGTLVGTCFSLLALYKFSPFGPMLRSRLQSWNRKNSVLDKEKEFSIDGTGNHNTYSDDMEYHIQYNSL</sequence>
<gene>
    <name evidence="1" type="ORF">POVWA1_088710</name>
</gene>
<organism evidence="1 2">
    <name type="scientific">Plasmodium ovale wallikeri</name>
    <dbReference type="NCBI Taxonomy" id="864142"/>
    <lineage>
        <taxon>Eukaryota</taxon>
        <taxon>Sar</taxon>
        <taxon>Alveolata</taxon>
        <taxon>Apicomplexa</taxon>
        <taxon>Aconoidasida</taxon>
        <taxon>Haemosporida</taxon>
        <taxon>Plasmodiidae</taxon>
        <taxon>Plasmodium</taxon>
        <taxon>Plasmodium (Plasmodium)</taxon>
    </lineage>
</organism>
<evidence type="ECO:0000313" key="1">
    <source>
        <dbReference type="EMBL" id="SBT58572.1"/>
    </source>
</evidence>
<dbReference type="Proteomes" id="UP000078555">
    <property type="component" value="Unassembled WGS sequence"/>
</dbReference>
<dbReference type="AlphaFoldDB" id="A0A1A9APG7"/>